<protein>
    <submittedName>
        <fullName evidence="1">Membrane protein</fullName>
    </submittedName>
</protein>
<dbReference type="HOGENOM" id="CLU_849331_0_0_7"/>
<dbReference type="KEGG" id="bmx:BMS_1210"/>
<sequence length="327" mass="37337">MKNKLILLTSIALFLGGAFGLYWTKSGRGVQQHKVVKKFDPLLANESDVYSRVESAHGDRISSLLRESKKKKPAIATWIFENFDKEKTIVQEAMLIALGNYRTQEALDFLISKVVKQDNENLSIYALKGLSLHEDEKRVAALKQVEVSGRSDYLQINYHFTLFKTKSFFRDKKEDLNWLVDKGMKLGDSKELVAIVMGLSQFVPNFEKLHDLLKHILFHSKSELLINRAVIHLSVYSSGWLKIQTKKVLSSNNRILLREFLSRSGAFCPLNIWKAFDEYAIRYDKLGAVEMASRVNMVKAKELGQRVGVDSAKLEGILKEENTTLCY</sequence>
<dbReference type="AlphaFoldDB" id="E1WYZ0"/>
<gene>
    <name evidence="1" type="ordered locus">BMS_1210</name>
</gene>
<dbReference type="STRING" id="862908.BMS_1210"/>
<reference evidence="2" key="1">
    <citation type="journal article" date="2013" name="ISME J.">
        <title>A small predatory core genome in the divergent marine Bacteriovorax marinus SJ and the terrestrial Bdellovibrio bacteriovorus.</title>
        <authorList>
            <person name="Crossman L.C."/>
            <person name="Chen H."/>
            <person name="Cerdeno-Tarraga A.M."/>
            <person name="Brooks K."/>
            <person name="Quail M.A."/>
            <person name="Pineiro S.A."/>
            <person name="Hobley L."/>
            <person name="Sockett R.E."/>
            <person name="Bentley S.D."/>
            <person name="Parkhill J."/>
            <person name="Williams H.N."/>
            <person name="Stine O.C."/>
        </authorList>
    </citation>
    <scope>NUCLEOTIDE SEQUENCE [LARGE SCALE GENOMIC DNA]</scope>
    <source>
        <strain evidence="2">ATCC BAA-682 / DSM 15412 / SJ</strain>
    </source>
</reference>
<dbReference type="EMBL" id="FQ312005">
    <property type="protein sequence ID" value="CBW26087.1"/>
    <property type="molecule type" value="Genomic_DNA"/>
</dbReference>
<evidence type="ECO:0000313" key="1">
    <source>
        <dbReference type="EMBL" id="CBW26087.1"/>
    </source>
</evidence>
<dbReference type="PATRIC" id="fig|862908.3.peg.1152"/>
<proteinExistence type="predicted"/>
<evidence type="ECO:0000313" key="2">
    <source>
        <dbReference type="Proteomes" id="UP000008963"/>
    </source>
</evidence>
<dbReference type="Proteomes" id="UP000008963">
    <property type="component" value="Chromosome"/>
</dbReference>
<organism evidence="1 2">
    <name type="scientific">Halobacteriovorax marinus (strain ATCC BAA-682 / DSM 15412 / SJ)</name>
    <name type="common">Bacteriovorax marinus</name>
    <dbReference type="NCBI Taxonomy" id="862908"/>
    <lineage>
        <taxon>Bacteria</taxon>
        <taxon>Pseudomonadati</taxon>
        <taxon>Bdellovibrionota</taxon>
        <taxon>Bacteriovoracia</taxon>
        <taxon>Bacteriovoracales</taxon>
        <taxon>Halobacteriovoraceae</taxon>
        <taxon>Halobacteriovorax</taxon>
    </lineage>
</organism>
<keyword evidence="2" id="KW-1185">Reference proteome</keyword>
<accession>E1WYZ0</accession>
<name>E1WYZ0_HALMS</name>
<dbReference type="OrthoDB" id="9998950at2"/>
<dbReference type="RefSeq" id="WP_014243871.1">
    <property type="nucleotide sequence ID" value="NC_016620.1"/>
</dbReference>